<comment type="caution">
    <text evidence="1">The sequence shown here is derived from an EMBL/GenBank/DDBJ whole genome shotgun (WGS) entry which is preliminary data.</text>
</comment>
<organism evidence="1 2">
    <name type="scientific">Actinomadura vinacea</name>
    <dbReference type="NCBI Taxonomy" id="115336"/>
    <lineage>
        <taxon>Bacteria</taxon>
        <taxon>Bacillati</taxon>
        <taxon>Actinomycetota</taxon>
        <taxon>Actinomycetes</taxon>
        <taxon>Streptosporangiales</taxon>
        <taxon>Thermomonosporaceae</taxon>
        <taxon>Actinomadura</taxon>
    </lineage>
</organism>
<gene>
    <name evidence="1" type="ORF">GCM10010191_23220</name>
</gene>
<evidence type="ECO:0000313" key="1">
    <source>
        <dbReference type="EMBL" id="GAA2412942.1"/>
    </source>
</evidence>
<keyword evidence="2" id="KW-1185">Reference proteome</keyword>
<evidence type="ECO:0000313" key="2">
    <source>
        <dbReference type="Proteomes" id="UP001501231"/>
    </source>
</evidence>
<dbReference type="PANTHER" id="PTHR38479:SF2">
    <property type="entry name" value="WINGED HELIX DNA-BINDING DOMAIN-CONTAINING PROTEIN"/>
    <property type="match status" value="1"/>
</dbReference>
<accession>A0ABN3IUP8</accession>
<dbReference type="Proteomes" id="UP001501231">
    <property type="component" value="Unassembled WGS sequence"/>
</dbReference>
<sequence length="368" mass="41074">MTERLTLRGLNRATLARQMLLARENASVAETTARLCGSQAQEPKPPFVGLWTRITGFRAEDLHTALHERAVVRATMMRGTLHLMPAQDYLAFRAPIQPVLDAGLKMLGSRAKGLDIEKVLPVARGLLQESPRTFNEMRSLLQEEFPQVNERALGFAVRMCVPLVMVPTQDRWAFPRDSRFALAETWLGSAPSTDDPTAVEEFVLRYLAAFGPASAADAQTWSGLPALGEVLERLRPRLRAFSDERGRELFDLPDAPRPDEATPAPARFLPEFDSLVLAHSDRTRVISDEHRPGLTTKNLRVRATFLRDGFAAGTWETERKRKTATLRLRPFKPLPRSALKELATEAESLLAFIEPDATDFQVTTEPAA</sequence>
<protein>
    <submittedName>
        <fullName evidence="1">Winged helix DNA-binding domain-containing protein</fullName>
    </submittedName>
</protein>
<dbReference type="Pfam" id="PF06224">
    <property type="entry name" value="AlkZ-like"/>
    <property type="match status" value="1"/>
</dbReference>
<dbReference type="EMBL" id="BAAARW010000008">
    <property type="protein sequence ID" value="GAA2412942.1"/>
    <property type="molecule type" value="Genomic_DNA"/>
</dbReference>
<dbReference type="RefSeq" id="WP_344588757.1">
    <property type="nucleotide sequence ID" value="NZ_BAAARW010000008.1"/>
</dbReference>
<keyword evidence="1" id="KW-0238">DNA-binding</keyword>
<dbReference type="PANTHER" id="PTHR38479">
    <property type="entry name" value="LMO0824 PROTEIN"/>
    <property type="match status" value="1"/>
</dbReference>
<dbReference type="InterPro" id="IPR009351">
    <property type="entry name" value="AlkZ-like"/>
</dbReference>
<name>A0ABN3IUP8_9ACTN</name>
<reference evidence="1 2" key="1">
    <citation type="journal article" date="2019" name="Int. J. Syst. Evol. Microbiol.">
        <title>The Global Catalogue of Microorganisms (GCM) 10K type strain sequencing project: providing services to taxonomists for standard genome sequencing and annotation.</title>
        <authorList>
            <consortium name="The Broad Institute Genomics Platform"/>
            <consortium name="The Broad Institute Genome Sequencing Center for Infectious Disease"/>
            <person name="Wu L."/>
            <person name="Ma J."/>
        </authorList>
    </citation>
    <scope>NUCLEOTIDE SEQUENCE [LARGE SCALE GENOMIC DNA]</scope>
    <source>
        <strain evidence="1 2">JCM 3325</strain>
    </source>
</reference>
<proteinExistence type="predicted"/>
<dbReference type="GO" id="GO:0003677">
    <property type="term" value="F:DNA binding"/>
    <property type="evidence" value="ECO:0007669"/>
    <property type="project" value="UniProtKB-KW"/>
</dbReference>